<dbReference type="Proteomes" id="UP000054761">
    <property type="component" value="Unassembled WGS sequence"/>
</dbReference>
<gene>
    <name evidence="3" type="ORF">Lisr_1805</name>
</gene>
<keyword evidence="4" id="KW-1185">Reference proteome</keyword>
<dbReference type="InterPro" id="IPR051083">
    <property type="entry name" value="GrpII_Intron_Splice-Mob/Def"/>
</dbReference>
<dbReference type="PATRIC" id="fig|454.4.peg.1964"/>
<organism evidence="3 4">
    <name type="scientific">Legionella israelensis</name>
    <dbReference type="NCBI Taxonomy" id="454"/>
    <lineage>
        <taxon>Bacteria</taxon>
        <taxon>Pseudomonadati</taxon>
        <taxon>Pseudomonadota</taxon>
        <taxon>Gammaproteobacteria</taxon>
        <taxon>Legionellales</taxon>
        <taxon>Legionellaceae</taxon>
        <taxon>Legionella</taxon>
    </lineage>
</organism>
<dbReference type="Gene3D" id="3.10.10.10">
    <property type="entry name" value="HIV Type 1 Reverse Transcriptase, subunit A, domain 1"/>
    <property type="match status" value="1"/>
</dbReference>
<dbReference type="AlphaFoldDB" id="A0A0W0VJV8"/>
<dbReference type="Gene3D" id="3.30.70.270">
    <property type="match status" value="1"/>
</dbReference>
<name>A0A0W0VJV8_9GAMM</name>
<dbReference type="Pfam" id="PF00078">
    <property type="entry name" value="RVT_1"/>
    <property type="match status" value="1"/>
</dbReference>
<dbReference type="RefSeq" id="WP_058502138.1">
    <property type="nucleotide sequence ID" value="NZ_CAAAJA010000058.1"/>
</dbReference>
<evidence type="ECO:0000313" key="3">
    <source>
        <dbReference type="EMBL" id="KTD20221.1"/>
    </source>
</evidence>
<keyword evidence="3" id="KW-0808">Transferase</keyword>
<dbReference type="InterPro" id="IPR030931">
    <property type="entry name" value="Group_II_RT_mat"/>
</dbReference>
<dbReference type="InterPro" id="IPR000477">
    <property type="entry name" value="RT_dom"/>
</dbReference>
<dbReference type="PANTHER" id="PTHR34047:SF8">
    <property type="entry name" value="PROTEIN YKFC"/>
    <property type="match status" value="1"/>
</dbReference>
<dbReference type="NCBIfam" id="TIGR04416">
    <property type="entry name" value="group_II_RT_mat"/>
    <property type="match status" value="1"/>
</dbReference>
<dbReference type="OrthoDB" id="9793236at2"/>
<reference evidence="3 4" key="1">
    <citation type="submission" date="2015-11" db="EMBL/GenBank/DDBJ databases">
        <title>Genomic analysis of 38 Legionella species identifies large and diverse effector repertoires.</title>
        <authorList>
            <person name="Burstein D."/>
            <person name="Amaro F."/>
            <person name="Zusman T."/>
            <person name="Lifshitz Z."/>
            <person name="Cohen O."/>
            <person name="Gilbert J.A."/>
            <person name="Pupko T."/>
            <person name="Shuman H.A."/>
            <person name="Segal G."/>
        </authorList>
    </citation>
    <scope>NUCLEOTIDE SEQUENCE [LARGE SCALE GENOMIC DNA]</scope>
    <source>
        <strain evidence="3 4">Bercovier 4</strain>
    </source>
</reference>
<comment type="caution">
    <text evidence="3">The sequence shown here is derived from an EMBL/GenBank/DDBJ whole genome shotgun (WGS) entry which is preliminary data.</text>
</comment>
<dbReference type="InterPro" id="IPR043128">
    <property type="entry name" value="Rev_trsase/Diguanyl_cyclase"/>
</dbReference>
<proteinExistence type="inferred from homology"/>
<keyword evidence="3" id="KW-0695">RNA-directed DNA polymerase</keyword>
<keyword evidence="3" id="KW-0548">Nucleotidyltransferase</keyword>
<dbReference type="CDD" id="cd01651">
    <property type="entry name" value="RT_G2_intron"/>
    <property type="match status" value="1"/>
</dbReference>
<feature type="domain" description="Reverse transcriptase" evidence="2">
    <location>
        <begin position="76"/>
        <end position="326"/>
    </location>
</feature>
<dbReference type="PANTHER" id="PTHR34047">
    <property type="entry name" value="NUCLEAR INTRON MATURASE 1, MITOCHONDRIAL-RELATED"/>
    <property type="match status" value="1"/>
</dbReference>
<dbReference type="STRING" id="454.Lisr_1805"/>
<dbReference type="GO" id="GO:0003964">
    <property type="term" value="F:RNA-directed DNA polymerase activity"/>
    <property type="evidence" value="ECO:0007669"/>
    <property type="project" value="UniProtKB-KW"/>
</dbReference>
<dbReference type="Pfam" id="PF08388">
    <property type="entry name" value="GIIM"/>
    <property type="match status" value="1"/>
</dbReference>
<evidence type="ECO:0000313" key="4">
    <source>
        <dbReference type="Proteomes" id="UP000054761"/>
    </source>
</evidence>
<comment type="similarity">
    <text evidence="1">Belongs to the bacterial reverse transcriptase family.</text>
</comment>
<dbReference type="PROSITE" id="PS50878">
    <property type="entry name" value="RT_POL"/>
    <property type="match status" value="1"/>
</dbReference>
<evidence type="ECO:0000259" key="2">
    <source>
        <dbReference type="PROSITE" id="PS50878"/>
    </source>
</evidence>
<dbReference type="InterPro" id="IPR013597">
    <property type="entry name" value="Mat_intron_G2"/>
</dbReference>
<dbReference type="SUPFAM" id="SSF56672">
    <property type="entry name" value="DNA/RNA polymerases"/>
    <property type="match status" value="1"/>
</dbReference>
<accession>A0A0W0VJV8</accession>
<protein>
    <submittedName>
        <fullName evidence="3">Reverse transcriptase (RNA-directed DNA polymerase)</fullName>
    </submittedName>
</protein>
<dbReference type="InterPro" id="IPR043502">
    <property type="entry name" value="DNA/RNA_pol_sf"/>
</dbReference>
<evidence type="ECO:0000256" key="1">
    <source>
        <dbReference type="ARBA" id="ARBA00034120"/>
    </source>
</evidence>
<dbReference type="EMBL" id="LNYH01000106">
    <property type="protein sequence ID" value="KTD20221.1"/>
    <property type="molecule type" value="Genomic_DNA"/>
</dbReference>
<sequence>MTIHRYDGESGQTKLERISALSAKDKGIVFNNIGHIINIAMLKEIYYDLNGKKAIGVDGVTKERYGEDLDKNLEALLVKIRRGQYRPKPARLVEIPKEDGSTRPLAISCLEDKLVQSAVNKILVSIYEPMFYSTSYGFRPGKNCHQALKSLMSHTYRFYDGAVVEIDLQKCFNTLPHGKVLECLQKKISDKRFLKLVSQPMKTPMITEFNQVAPNEIGCPQGSIISPTISNIYLHDVIDDWFEKIKQGHLTGKAEMVRYCDDMVFLFQKQTDAERFYRVLPKRLNKFGLLLHMEKSQLLRSGQIAAKEAAANKSRLPTYKFLGFTCYWGTTRNGFWRLKYTSRRDRFSAKLKSLRKYLRENLNTSDTWGLLEKIVRVVKGWLHYHGISDNKRRVSAFLNYVKHIMFAWVNRRGRKNPINWTTFEKII</sequence>